<keyword evidence="2" id="KW-1185">Reference proteome</keyword>
<gene>
    <name evidence="1" type="ORF">Q7514_03975</name>
</gene>
<organism evidence="1 2">
    <name type="scientific">Rhodococcus artemisiae</name>
    <dbReference type="NCBI Taxonomy" id="714159"/>
    <lineage>
        <taxon>Bacteria</taxon>
        <taxon>Bacillati</taxon>
        <taxon>Actinomycetota</taxon>
        <taxon>Actinomycetes</taxon>
        <taxon>Mycobacteriales</taxon>
        <taxon>Nocardiaceae</taxon>
        <taxon>Rhodococcus</taxon>
    </lineage>
</organism>
<dbReference type="Proteomes" id="UP001336020">
    <property type="component" value="Unassembled WGS sequence"/>
</dbReference>
<evidence type="ECO:0000313" key="2">
    <source>
        <dbReference type="Proteomes" id="UP001336020"/>
    </source>
</evidence>
<proteinExistence type="predicted"/>
<reference evidence="1 2" key="1">
    <citation type="submission" date="2023-07" db="EMBL/GenBank/DDBJ databases">
        <authorList>
            <person name="Girao M."/>
            <person name="Carvalho M.F."/>
        </authorList>
    </citation>
    <scope>NUCLEOTIDE SEQUENCE [LARGE SCALE GENOMIC DNA]</scope>
    <source>
        <strain evidence="1 2">YIM65754</strain>
    </source>
</reference>
<dbReference type="InterPro" id="IPR005152">
    <property type="entry name" value="Lipase_secreted"/>
</dbReference>
<dbReference type="EMBL" id="JAUTXY010000001">
    <property type="protein sequence ID" value="MEE2056681.1"/>
    <property type="molecule type" value="Genomic_DNA"/>
</dbReference>
<comment type="caution">
    <text evidence="1">The sequence shown here is derived from an EMBL/GenBank/DDBJ whole genome shotgun (WGS) entry which is preliminary data.</text>
</comment>
<dbReference type="Pfam" id="PF03583">
    <property type="entry name" value="LIP"/>
    <property type="match status" value="1"/>
</dbReference>
<protein>
    <submittedName>
        <fullName evidence="1">Lipase family protein</fullName>
    </submittedName>
</protein>
<evidence type="ECO:0000313" key="1">
    <source>
        <dbReference type="EMBL" id="MEE2056681.1"/>
    </source>
</evidence>
<accession>A0ABU7L559</accession>
<sequence>MFASQIATAAPVPVTSVESDPGTLVSVESLPAELSLPGVAVAEKIEYRTQWRSGEPTVATGALFVPEGDAPDGGWPVVAWAHGTTGVGDDCSLTTRTPRSDVEKMYLGHWLDQGYAVVSADYPGLGSEGLHRYLDGRSAANSVVDSVRAGRAAHSSLSDRWVVIGHSQGGHAALHTADIATSRAPELDFRGTVATGAPANLESAFTLGFPGLPDPGLWGLVAFSGYLFSGVRESYPDVDINSYFTPAGQEILDQAEVLCYDDLDALARGVNVGELPARPMFEGELPAVLADYLAVPTSGYDRPIFLGHGIHDVMVPIPLSAKLASDMTASGTDVDYRVYMAGHFTAIERSMPDTTPFVARLLAQ</sequence>
<dbReference type="PANTHER" id="PTHR34853">
    <property type="match status" value="1"/>
</dbReference>
<name>A0ABU7L559_9NOCA</name>
<dbReference type="PIRSF" id="PIRSF029171">
    <property type="entry name" value="Esterase_LipA"/>
    <property type="match status" value="1"/>
</dbReference>
<dbReference type="Gene3D" id="3.40.50.1820">
    <property type="entry name" value="alpha/beta hydrolase"/>
    <property type="match status" value="2"/>
</dbReference>
<dbReference type="InterPro" id="IPR029058">
    <property type="entry name" value="AB_hydrolase_fold"/>
</dbReference>
<dbReference type="SUPFAM" id="SSF53474">
    <property type="entry name" value="alpha/beta-Hydrolases"/>
    <property type="match status" value="1"/>
</dbReference>
<dbReference type="PANTHER" id="PTHR34853:SF1">
    <property type="entry name" value="LIPASE 5"/>
    <property type="match status" value="1"/>
</dbReference>